<comment type="caution">
    <text evidence="2">The sequence shown here is derived from an EMBL/GenBank/DDBJ whole genome shotgun (WGS) entry which is preliminary data.</text>
</comment>
<dbReference type="OrthoDB" id="73465at2759"/>
<proteinExistence type="predicted"/>
<evidence type="ECO:0000313" key="3">
    <source>
        <dbReference type="Proteomes" id="UP000789342"/>
    </source>
</evidence>
<gene>
    <name evidence="2" type="ORF">AMORRO_LOCUS8969</name>
</gene>
<feature type="chain" id="PRO_5040249935" evidence="1">
    <location>
        <begin position="22"/>
        <end position="422"/>
    </location>
</feature>
<dbReference type="Proteomes" id="UP000789342">
    <property type="component" value="Unassembled WGS sequence"/>
</dbReference>
<evidence type="ECO:0000256" key="1">
    <source>
        <dbReference type="SAM" id="SignalP"/>
    </source>
</evidence>
<reference evidence="2" key="1">
    <citation type="submission" date="2021-06" db="EMBL/GenBank/DDBJ databases">
        <authorList>
            <person name="Kallberg Y."/>
            <person name="Tangrot J."/>
            <person name="Rosling A."/>
        </authorList>
    </citation>
    <scope>NUCLEOTIDE SEQUENCE</scope>
    <source>
        <strain evidence="2">CL551</strain>
    </source>
</reference>
<organism evidence="2 3">
    <name type="scientific">Acaulospora morrowiae</name>
    <dbReference type="NCBI Taxonomy" id="94023"/>
    <lineage>
        <taxon>Eukaryota</taxon>
        <taxon>Fungi</taxon>
        <taxon>Fungi incertae sedis</taxon>
        <taxon>Mucoromycota</taxon>
        <taxon>Glomeromycotina</taxon>
        <taxon>Glomeromycetes</taxon>
        <taxon>Diversisporales</taxon>
        <taxon>Acaulosporaceae</taxon>
        <taxon>Acaulospora</taxon>
    </lineage>
</organism>
<feature type="signal peptide" evidence="1">
    <location>
        <begin position="1"/>
        <end position="21"/>
    </location>
</feature>
<dbReference type="EMBL" id="CAJVPV010008247">
    <property type="protein sequence ID" value="CAG8628241.1"/>
    <property type="molecule type" value="Genomic_DNA"/>
</dbReference>
<keyword evidence="1" id="KW-0732">Signal</keyword>
<protein>
    <submittedName>
        <fullName evidence="2">6766_t:CDS:1</fullName>
    </submittedName>
</protein>
<accession>A0A9N9D574</accession>
<evidence type="ECO:0000313" key="2">
    <source>
        <dbReference type="EMBL" id="CAG8628241.1"/>
    </source>
</evidence>
<name>A0A9N9D574_9GLOM</name>
<sequence>MKSLQSIIFLIRLLIFYHTTITPILTTSTSTSNSDFSPTAAVPQCIDYSDPLDFGKHIIKPCPNKARLKGSNTNFQNDLSSGNSSNMFVLQFTCGETNTTLCKKAKSAFEAAGKIITAAFIFKAPIVIDANFLDLNDPRLLGAASPTRLMPIVSEDSVPRMYPQALVKQFQYSVHPDYSPTDILAKFNSGADFWFQGDGPIGPQQSNFHTVILHELFHGLGFSSSYRDYFDLLLGQPSEGITAFPMLDSNSTNPTFNDPLKFSGFIETIFDKFIMILPDKSDPSGTKPLPISYFTNQLNQFGPLNTIFPNINVLTSQIMGSPQWKSVAQYLIKKATVANTFVFVPRGGTLANATYLETNLKVYSSGSSISHVSLAKYTNTNDFLMRYSLESGVTIEDLIIKGGNYSGGAIGPRLRAIMNSIG</sequence>
<keyword evidence="3" id="KW-1185">Reference proteome</keyword>
<dbReference type="AlphaFoldDB" id="A0A9N9D574"/>